<dbReference type="CDD" id="cd09281">
    <property type="entry name" value="UPF0066"/>
    <property type="match status" value="1"/>
</dbReference>
<gene>
    <name evidence="4" type="ORF">AMJ44_07105</name>
</gene>
<evidence type="ECO:0000256" key="1">
    <source>
        <dbReference type="ARBA" id="ARBA00022691"/>
    </source>
</evidence>
<evidence type="ECO:0000313" key="4">
    <source>
        <dbReference type="EMBL" id="KPJ67747.1"/>
    </source>
</evidence>
<dbReference type="Proteomes" id="UP000051861">
    <property type="component" value="Unassembled WGS sequence"/>
</dbReference>
<dbReference type="PANTHER" id="PTHR12818:SF0">
    <property type="entry name" value="TRNA (ADENINE(37)-N6)-METHYLTRANSFERASE"/>
    <property type="match status" value="1"/>
</dbReference>
<dbReference type="InterPro" id="IPR023370">
    <property type="entry name" value="TrmO-like_N"/>
</dbReference>
<evidence type="ECO:0000259" key="3">
    <source>
        <dbReference type="PROSITE" id="PS51668"/>
    </source>
</evidence>
<dbReference type="InterPro" id="IPR040372">
    <property type="entry name" value="YaeB-like"/>
</dbReference>
<dbReference type="AlphaFoldDB" id="A0A0S7XZN6"/>
<dbReference type="NCBIfam" id="TIGR00104">
    <property type="entry name" value="tRNA_TsaA"/>
    <property type="match status" value="1"/>
</dbReference>
<proteinExistence type="inferred from homology"/>
<dbReference type="InterPro" id="IPR036413">
    <property type="entry name" value="YaeB-like_sf"/>
</dbReference>
<dbReference type="SUPFAM" id="SSF118196">
    <property type="entry name" value="YaeB-like"/>
    <property type="match status" value="1"/>
</dbReference>
<sequence length="145" mass="16641">MLFATAREQKEQFILKPIGKVSKVEKSTKLILKKEYEPALQGLEKNSHVWVLWWFDRNDTAEKRSILQVHPCGNPENPLTGVFACRSPFRPNLIALSLCRILFVENNVVGLEKIDAFDETPILDLKPYIPGYDSADNAVTSRWKR</sequence>
<dbReference type="InterPro" id="IPR036414">
    <property type="entry name" value="YaeB_N_sf"/>
</dbReference>
<dbReference type="InterPro" id="IPR023368">
    <property type="entry name" value="UPF0066_cons_site"/>
</dbReference>
<evidence type="ECO:0000256" key="2">
    <source>
        <dbReference type="ARBA" id="ARBA00033753"/>
    </source>
</evidence>
<comment type="similarity">
    <text evidence="2">Belongs to the tRNA methyltransferase O family.</text>
</comment>
<dbReference type="Gene3D" id="2.40.30.70">
    <property type="entry name" value="YaeB-like"/>
    <property type="match status" value="1"/>
</dbReference>
<dbReference type="PANTHER" id="PTHR12818">
    <property type="entry name" value="TRNA (ADENINE(37)-N6)-METHYLTRANSFERASE"/>
    <property type="match status" value="1"/>
</dbReference>
<reference evidence="4 5" key="1">
    <citation type="journal article" date="2015" name="Microbiome">
        <title>Genomic resolution of linkages in carbon, nitrogen, and sulfur cycling among widespread estuary sediment bacteria.</title>
        <authorList>
            <person name="Baker B.J."/>
            <person name="Lazar C.S."/>
            <person name="Teske A.P."/>
            <person name="Dick G.J."/>
        </authorList>
    </citation>
    <scope>NUCLEOTIDE SEQUENCE [LARGE SCALE GENOMIC DNA]</scope>
    <source>
        <strain evidence="4">DG_54_3</strain>
    </source>
</reference>
<dbReference type="EMBL" id="LIZX01000061">
    <property type="protein sequence ID" value="KPJ67747.1"/>
    <property type="molecule type" value="Genomic_DNA"/>
</dbReference>
<feature type="domain" description="TsaA-like" evidence="3">
    <location>
        <begin position="15"/>
        <end position="137"/>
    </location>
</feature>
<name>A0A0S7XZN6_UNCSA</name>
<evidence type="ECO:0000313" key="5">
    <source>
        <dbReference type="Proteomes" id="UP000051861"/>
    </source>
</evidence>
<dbReference type="PROSITE" id="PS51668">
    <property type="entry name" value="TSAA_2"/>
    <property type="match status" value="1"/>
</dbReference>
<dbReference type="PROSITE" id="PS01318">
    <property type="entry name" value="TSAA_1"/>
    <property type="match status" value="1"/>
</dbReference>
<protein>
    <recommendedName>
        <fullName evidence="3">TsaA-like domain-containing protein</fullName>
    </recommendedName>
</protein>
<comment type="caution">
    <text evidence="4">The sequence shown here is derived from an EMBL/GenBank/DDBJ whole genome shotgun (WGS) entry which is preliminary data.</text>
</comment>
<keyword evidence="1" id="KW-0949">S-adenosyl-L-methionine</keyword>
<accession>A0A0S7XZN6</accession>
<organism evidence="4 5">
    <name type="scientific">candidate division WOR-1 bacterium DG_54_3</name>
    <dbReference type="NCBI Taxonomy" id="1703775"/>
    <lineage>
        <taxon>Bacteria</taxon>
        <taxon>Bacillati</taxon>
        <taxon>Saganbacteria</taxon>
    </lineage>
</organism>
<dbReference type="Pfam" id="PF01980">
    <property type="entry name" value="TrmO_N"/>
    <property type="match status" value="1"/>
</dbReference>